<organism evidence="2 3">
    <name type="scientific">Liparis tanakae</name>
    <name type="common">Tanaka's snailfish</name>
    <dbReference type="NCBI Taxonomy" id="230148"/>
    <lineage>
        <taxon>Eukaryota</taxon>
        <taxon>Metazoa</taxon>
        <taxon>Chordata</taxon>
        <taxon>Craniata</taxon>
        <taxon>Vertebrata</taxon>
        <taxon>Euteleostomi</taxon>
        <taxon>Actinopterygii</taxon>
        <taxon>Neopterygii</taxon>
        <taxon>Teleostei</taxon>
        <taxon>Neoteleostei</taxon>
        <taxon>Acanthomorphata</taxon>
        <taxon>Eupercaria</taxon>
        <taxon>Perciformes</taxon>
        <taxon>Cottioidei</taxon>
        <taxon>Cottales</taxon>
        <taxon>Liparidae</taxon>
        <taxon>Liparis</taxon>
    </lineage>
</organism>
<proteinExistence type="predicted"/>
<protein>
    <submittedName>
        <fullName evidence="2">Uncharacterized protein</fullName>
    </submittedName>
</protein>
<evidence type="ECO:0000256" key="1">
    <source>
        <dbReference type="SAM" id="MobiDB-lite"/>
    </source>
</evidence>
<comment type="caution">
    <text evidence="2">The sequence shown here is derived from an EMBL/GenBank/DDBJ whole genome shotgun (WGS) entry which is preliminary data.</text>
</comment>
<keyword evidence="3" id="KW-1185">Reference proteome</keyword>
<gene>
    <name evidence="2" type="ORF">EYF80_030943</name>
</gene>
<sequence length="135" mass="14803">MLQSEEEPLISPERTRPPFMSCSPNWCNVGQNHLVSVQPGEPRLSGPFMSLNLGGFPAVPPGGAAPPSPPTLPDPPPRPPDSPDPPDLDWGTVLSTNRKMAFSEGSWMRFLMIHMNWATVMSEGTRYFLLSMSTI</sequence>
<evidence type="ECO:0000313" key="3">
    <source>
        <dbReference type="Proteomes" id="UP000314294"/>
    </source>
</evidence>
<accession>A0A4Z2H1U8</accession>
<evidence type="ECO:0000313" key="2">
    <source>
        <dbReference type="EMBL" id="TNN58794.1"/>
    </source>
</evidence>
<name>A0A4Z2H1U8_9TELE</name>
<dbReference type="Proteomes" id="UP000314294">
    <property type="component" value="Unassembled WGS sequence"/>
</dbReference>
<dbReference type="AlphaFoldDB" id="A0A4Z2H1U8"/>
<feature type="region of interest" description="Disordered" evidence="1">
    <location>
        <begin position="55"/>
        <end position="92"/>
    </location>
</feature>
<feature type="compositionally biased region" description="Pro residues" evidence="1">
    <location>
        <begin position="58"/>
        <end position="85"/>
    </location>
</feature>
<dbReference type="EMBL" id="SRLO01000370">
    <property type="protein sequence ID" value="TNN58794.1"/>
    <property type="molecule type" value="Genomic_DNA"/>
</dbReference>
<reference evidence="2 3" key="1">
    <citation type="submission" date="2019-03" db="EMBL/GenBank/DDBJ databases">
        <title>First draft genome of Liparis tanakae, snailfish: a comprehensive survey of snailfish specific genes.</title>
        <authorList>
            <person name="Kim W."/>
            <person name="Song I."/>
            <person name="Jeong J.-H."/>
            <person name="Kim D."/>
            <person name="Kim S."/>
            <person name="Ryu S."/>
            <person name="Song J.Y."/>
            <person name="Lee S.K."/>
        </authorList>
    </citation>
    <scope>NUCLEOTIDE SEQUENCE [LARGE SCALE GENOMIC DNA]</scope>
    <source>
        <tissue evidence="2">Muscle</tissue>
    </source>
</reference>